<keyword evidence="2" id="KW-1185">Reference proteome</keyword>
<gene>
    <name evidence="1" type="ORF">ASPSYDRAFT_39459</name>
</gene>
<sequence>MARLRLLEDPPTPEWFRTVGKLLLKAGRPMSIGDEDTKKENPEGEIAETNLMARREPWPRSVFQKLNDSRNS</sequence>
<accession>A0A1L9TZ37</accession>
<organism evidence="1 2">
    <name type="scientific">Aspergillus sydowii CBS 593.65</name>
    <dbReference type="NCBI Taxonomy" id="1036612"/>
    <lineage>
        <taxon>Eukaryota</taxon>
        <taxon>Fungi</taxon>
        <taxon>Dikarya</taxon>
        <taxon>Ascomycota</taxon>
        <taxon>Pezizomycotina</taxon>
        <taxon>Eurotiomycetes</taxon>
        <taxon>Eurotiomycetidae</taxon>
        <taxon>Eurotiales</taxon>
        <taxon>Aspergillaceae</taxon>
        <taxon>Aspergillus</taxon>
        <taxon>Aspergillus subgen. Nidulantes</taxon>
    </lineage>
</organism>
<dbReference type="GeneID" id="63761974"/>
<protein>
    <submittedName>
        <fullName evidence="1">Uncharacterized protein</fullName>
    </submittedName>
</protein>
<reference evidence="2" key="1">
    <citation type="journal article" date="2017" name="Genome Biol.">
        <title>Comparative genomics reveals high biological diversity and specific adaptations in the industrially and medically important fungal genus Aspergillus.</title>
        <authorList>
            <person name="de Vries R.P."/>
            <person name="Riley R."/>
            <person name="Wiebenga A."/>
            <person name="Aguilar-Osorio G."/>
            <person name="Amillis S."/>
            <person name="Uchima C.A."/>
            <person name="Anderluh G."/>
            <person name="Asadollahi M."/>
            <person name="Askin M."/>
            <person name="Barry K."/>
            <person name="Battaglia E."/>
            <person name="Bayram O."/>
            <person name="Benocci T."/>
            <person name="Braus-Stromeyer S.A."/>
            <person name="Caldana C."/>
            <person name="Canovas D."/>
            <person name="Cerqueira G.C."/>
            <person name="Chen F."/>
            <person name="Chen W."/>
            <person name="Choi C."/>
            <person name="Clum A."/>
            <person name="Dos Santos R.A."/>
            <person name="Damasio A.R."/>
            <person name="Diallinas G."/>
            <person name="Emri T."/>
            <person name="Fekete E."/>
            <person name="Flipphi M."/>
            <person name="Freyberg S."/>
            <person name="Gallo A."/>
            <person name="Gournas C."/>
            <person name="Habgood R."/>
            <person name="Hainaut M."/>
            <person name="Harispe M.L."/>
            <person name="Henrissat B."/>
            <person name="Hilden K.S."/>
            <person name="Hope R."/>
            <person name="Hossain A."/>
            <person name="Karabika E."/>
            <person name="Karaffa L."/>
            <person name="Karanyi Z."/>
            <person name="Krasevec N."/>
            <person name="Kuo A."/>
            <person name="Kusch H."/>
            <person name="LaButti K."/>
            <person name="Lagendijk E.L."/>
            <person name="Lapidus A."/>
            <person name="Levasseur A."/>
            <person name="Lindquist E."/>
            <person name="Lipzen A."/>
            <person name="Logrieco A.F."/>
            <person name="MacCabe A."/>
            <person name="Maekelae M.R."/>
            <person name="Malavazi I."/>
            <person name="Melin P."/>
            <person name="Meyer V."/>
            <person name="Mielnichuk N."/>
            <person name="Miskei M."/>
            <person name="Molnar A.P."/>
            <person name="Mule G."/>
            <person name="Ngan C.Y."/>
            <person name="Orejas M."/>
            <person name="Orosz E."/>
            <person name="Ouedraogo J.P."/>
            <person name="Overkamp K.M."/>
            <person name="Park H.-S."/>
            <person name="Perrone G."/>
            <person name="Piumi F."/>
            <person name="Punt P.J."/>
            <person name="Ram A.F."/>
            <person name="Ramon A."/>
            <person name="Rauscher S."/>
            <person name="Record E."/>
            <person name="Riano-Pachon D.M."/>
            <person name="Robert V."/>
            <person name="Roehrig J."/>
            <person name="Ruller R."/>
            <person name="Salamov A."/>
            <person name="Salih N.S."/>
            <person name="Samson R.A."/>
            <person name="Sandor E."/>
            <person name="Sanguinetti M."/>
            <person name="Schuetze T."/>
            <person name="Sepcic K."/>
            <person name="Shelest E."/>
            <person name="Sherlock G."/>
            <person name="Sophianopoulou V."/>
            <person name="Squina F.M."/>
            <person name="Sun H."/>
            <person name="Susca A."/>
            <person name="Todd R.B."/>
            <person name="Tsang A."/>
            <person name="Unkles S.E."/>
            <person name="van de Wiele N."/>
            <person name="van Rossen-Uffink D."/>
            <person name="Oliveira J.V."/>
            <person name="Vesth T.C."/>
            <person name="Visser J."/>
            <person name="Yu J.-H."/>
            <person name="Zhou M."/>
            <person name="Andersen M.R."/>
            <person name="Archer D.B."/>
            <person name="Baker S.E."/>
            <person name="Benoit I."/>
            <person name="Brakhage A.A."/>
            <person name="Braus G.H."/>
            <person name="Fischer R."/>
            <person name="Frisvad J.C."/>
            <person name="Goldman G.H."/>
            <person name="Houbraken J."/>
            <person name="Oakley B."/>
            <person name="Pocsi I."/>
            <person name="Scazzocchio C."/>
            <person name="Seiboth B."/>
            <person name="vanKuyk P.A."/>
            <person name="Wortman J."/>
            <person name="Dyer P.S."/>
            <person name="Grigoriev I.V."/>
        </authorList>
    </citation>
    <scope>NUCLEOTIDE SEQUENCE [LARGE SCALE GENOMIC DNA]</scope>
    <source>
        <strain evidence="2">CBS 593.65</strain>
    </source>
</reference>
<dbReference type="AlphaFoldDB" id="A0A1L9TZ37"/>
<name>A0A1L9TZ37_9EURO</name>
<dbReference type="EMBL" id="KV878582">
    <property type="protein sequence ID" value="OJJ64704.1"/>
    <property type="molecule type" value="Genomic_DNA"/>
</dbReference>
<evidence type="ECO:0000313" key="2">
    <source>
        <dbReference type="Proteomes" id="UP000184356"/>
    </source>
</evidence>
<dbReference type="VEuPathDB" id="FungiDB:ASPSYDRAFT_39459"/>
<dbReference type="RefSeq" id="XP_040708510.1">
    <property type="nucleotide sequence ID" value="XM_040845901.1"/>
</dbReference>
<dbReference type="Proteomes" id="UP000184356">
    <property type="component" value="Unassembled WGS sequence"/>
</dbReference>
<evidence type="ECO:0000313" key="1">
    <source>
        <dbReference type="EMBL" id="OJJ64704.1"/>
    </source>
</evidence>
<proteinExistence type="predicted"/>